<dbReference type="PANTHER" id="PTHR47642">
    <property type="entry name" value="ATP-DEPENDENT DNA HELICASE"/>
    <property type="match status" value="1"/>
</dbReference>
<evidence type="ECO:0000256" key="5">
    <source>
        <dbReference type="ARBA" id="ARBA00022801"/>
    </source>
</evidence>
<evidence type="ECO:0000256" key="12">
    <source>
        <dbReference type="ARBA" id="ARBA00023235"/>
    </source>
</evidence>
<dbReference type="SMR" id="A0A194VKD5"/>
<evidence type="ECO:0000256" key="1">
    <source>
        <dbReference type="ARBA" id="ARBA00001946"/>
    </source>
</evidence>
<dbReference type="Gene3D" id="3.40.50.300">
    <property type="entry name" value="P-loop containing nucleotide triphosphate hydrolases"/>
    <property type="match status" value="1"/>
</dbReference>
<keyword evidence="5 15" id="KW-0378">Hydrolase</keyword>
<evidence type="ECO:0000256" key="15">
    <source>
        <dbReference type="HAMAP-Rule" id="MF_03176"/>
    </source>
</evidence>
<evidence type="ECO:0000256" key="13">
    <source>
        <dbReference type="ARBA" id="ARBA00023242"/>
    </source>
</evidence>
<evidence type="ECO:0000256" key="14">
    <source>
        <dbReference type="ARBA" id="ARBA00048954"/>
    </source>
</evidence>
<name>A0A194VKD5_CYTMA</name>
<dbReference type="InterPro" id="IPR027417">
    <property type="entry name" value="P-loop_NTPase"/>
</dbReference>
<dbReference type="CDD" id="cd18037">
    <property type="entry name" value="DEXSc_Pif1_like"/>
    <property type="match status" value="1"/>
</dbReference>
<sequence>MTAAGIPGLFALRSLSRPRTTYGVCLLAHVTLGSPRPSPAMSMFKRANATYEAKTKAPQPQAHLAKQPYPPSSQGPRHDANIKDTFQKHNGPSSGPFKSSQSAKPAAPFQTQPSNPSQPLNPPQPAYRTVNSKPFASLYNKQSSFEEDMDVIDLTADGAGVAKRVDVNIAIFEDDFSDDDNLDLDYECPSALPPPRVLATPVKQGIGAPPTDNISNVSWSQSSPSHFQPAQSVSQSTGSRTSLKRATPDDDTQAFQPVAKRRTLPPVYENLRHGGQRLYSTSASDVAAPAVKSQKKTKESQAWEYTPDAIRTQQKLLKSKSKKSNALGNEASEGEMQQAVKSYTVKQSAVALSNEQEHVKELVCQMGKSVFFTGPAGTGKSVLMRAIVQEMKKKYAKDPERLAVTASTGLAACNVGGMTLHSFAGIGLGKDDTQTLIKKIRRNPKAKNRWIRTKVLIIDEISMVDGELFDKLSQIGRVIRNNGRPWGGIQLVITGDFFQLPPVPDRSSRDAKFAFEAATWNTSIDHTIGLTEVFRQKDPVFASMLNEMRLGRISDQTVATFKQLSRPLSFDDGLEVTELFPTRQEVENSNQKRLRDLPGEVHRYEALDSGDPSIRERLLGNMMAPKVLELKKGAQVMLIKNLDETLVNGSLGTVIGFSTEAAFDISGGIFDDEYKRGDDVDPKVRKRLAAFSRQLSENAGSDKKKYPLVQFHAVDGTARIMLCCSEPWKVETPTGEVQASREQLPLILAWALSIHKAQGQTLARVKVDLGKVFEKGQAYVALSRATTQEGLQVLRFDKQKVMAHPRVISFYQKLYSAESAFKKKPDSAMQNFAYKRAPRPAVSETVDLDALDEEQAIASYAH</sequence>
<comment type="function">
    <text evidence="15">DNA-dependent ATPase and 5'-3' DNA helicase required for the maintenance of both mitochondrial and nuclear genome stability.</text>
</comment>
<reference evidence="18" key="1">
    <citation type="submission" date="2014-12" db="EMBL/GenBank/DDBJ databases">
        <title>Genome Sequence of Valsa Canker Pathogens Uncovers a Specific Adaption of Colonization on Woody Bark.</title>
        <authorList>
            <person name="Yin Z."/>
            <person name="Liu H."/>
            <person name="Gao X."/>
            <person name="Li Z."/>
            <person name="Song N."/>
            <person name="Ke X."/>
            <person name="Dai Q."/>
            <person name="Wu Y."/>
            <person name="Sun Y."/>
            <person name="Xu J.-R."/>
            <person name="Kang Z.K."/>
            <person name="Wang L."/>
            <person name="Huang L."/>
        </authorList>
    </citation>
    <scope>NUCLEOTIDE SEQUENCE [LARGE SCALE GENOMIC DNA]</scope>
    <source>
        <strain evidence="18">03-8</strain>
    </source>
</reference>
<dbReference type="Pfam" id="PF21530">
    <property type="entry name" value="Pif1_2B_dom"/>
    <property type="match status" value="1"/>
</dbReference>
<dbReference type="PANTHER" id="PTHR47642:SF5">
    <property type="entry name" value="ATP-DEPENDENT DNA HELICASE"/>
    <property type="match status" value="1"/>
</dbReference>
<dbReference type="InterPro" id="IPR003593">
    <property type="entry name" value="AAA+_ATPase"/>
</dbReference>
<protein>
    <recommendedName>
        <fullName evidence="15">ATP-dependent DNA helicase PIF1</fullName>
        <ecNumber evidence="15">5.6.2.3</ecNumber>
    </recommendedName>
    <alternativeName>
        <fullName evidence="15">DNA 5'-3' helicase PIF1</fullName>
    </alternativeName>
    <alternativeName>
        <fullName evidence="15">DNA repair and recombination helicase PIF1</fullName>
    </alternativeName>
</protein>
<keyword evidence="13 15" id="KW-0539">Nucleus</keyword>
<organism evidence="18 19">
    <name type="scientific">Cytospora mali</name>
    <name type="common">Apple Valsa canker fungus</name>
    <name type="synonym">Valsa mali</name>
    <dbReference type="NCBI Taxonomy" id="578113"/>
    <lineage>
        <taxon>Eukaryota</taxon>
        <taxon>Fungi</taxon>
        <taxon>Dikarya</taxon>
        <taxon>Ascomycota</taxon>
        <taxon>Pezizomycotina</taxon>
        <taxon>Sordariomycetes</taxon>
        <taxon>Sordariomycetidae</taxon>
        <taxon>Diaporthales</taxon>
        <taxon>Cytosporaceae</taxon>
        <taxon>Cytospora</taxon>
    </lineage>
</organism>
<feature type="compositionally biased region" description="Polar residues" evidence="16">
    <location>
        <begin position="88"/>
        <end position="103"/>
    </location>
</feature>
<comment type="cofactor">
    <cofactor evidence="1 15">
        <name>Mg(2+)</name>
        <dbReference type="ChEBI" id="CHEBI:18420"/>
    </cofactor>
</comment>
<dbReference type="GO" id="GO:0016887">
    <property type="term" value="F:ATP hydrolysis activity"/>
    <property type="evidence" value="ECO:0007669"/>
    <property type="project" value="RHEA"/>
</dbReference>
<keyword evidence="12 15" id="KW-0413">Isomerase</keyword>
<proteinExistence type="inferred from homology"/>
<accession>A0A194VKD5</accession>
<dbReference type="InterPro" id="IPR051055">
    <property type="entry name" value="PIF1_helicase"/>
</dbReference>
<dbReference type="InterPro" id="IPR010285">
    <property type="entry name" value="DNA_helicase_pif1-like_DEAD"/>
</dbReference>
<dbReference type="FunFam" id="3.40.50.300:FF:001226">
    <property type="entry name" value="ATP-dependent DNA helicase PIF1"/>
    <property type="match status" value="1"/>
</dbReference>
<dbReference type="GO" id="GO:0003697">
    <property type="term" value="F:single-stranded DNA binding"/>
    <property type="evidence" value="ECO:0007669"/>
    <property type="project" value="UniProtKB-ARBA"/>
</dbReference>
<dbReference type="GO" id="GO:0005739">
    <property type="term" value="C:mitochondrion"/>
    <property type="evidence" value="ECO:0007669"/>
    <property type="project" value="UniProtKB-SubCell"/>
</dbReference>
<evidence type="ECO:0000256" key="8">
    <source>
        <dbReference type="ARBA" id="ARBA00023125"/>
    </source>
</evidence>
<feature type="domain" description="AAA+ ATPase" evidence="17">
    <location>
        <begin position="366"/>
        <end position="519"/>
    </location>
</feature>
<keyword evidence="9 15" id="KW-0496">Mitochondrion</keyword>
<evidence type="ECO:0000256" key="3">
    <source>
        <dbReference type="ARBA" id="ARBA00022741"/>
    </source>
</evidence>
<keyword evidence="6 15" id="KW-0347">Helicase</keyword>
<keyword evidence="4 15" id="KW-0227">DNA damage</keyword>
<dbReference type="GO" id="GO:0006281">
    <property type="term" value="P:DNA repair"/>
    <property type="evidence" value="ECO:0007669"/>
    <property type="project" value="UniProtKB-UniRule"/>
</dbReference>
<evidence type="ECO:0000256" key="9">
    <source>
        <dbReference type="ARBA" id="ARBA00023128"/>
    </source>
</evidence>
<dbReference type="GO" id="GO:0005524">
    <property type="term" value="F:ATP binding"/>
    <property type="evidence" value="ECO:0007669"/>
    <property type="project" value="UniProtKB-UniRule"/>
</dbReference>
<evidence type="ECO:0000256" key="10">
    <source>
        <dbReference type="ARBA" id="ARBA00023172"/>
    </source>
</evidence>
<comment type="subcellular location">
    <subcellularLocation>
        <location evidence="2">Nucleus</location>
        <location evidence="2">Nucleolus</location>
    </subcellularLocation>
    <subcellularLocation>
        <location evidence="15">Nucleus</location>
    </subcellularLocation>
    <subcellularLocation>
        <location evidence="15">Mitochondrion</location>
    </subcellularLocation>
</comment>
<dbReference type="CDD" id="cd18809">
    <property type="entry name" value="SF1_C_RecD"/>
    <property type="match status" value="1"/>
</dbReference>
<comment type="catalytic activity">
    <reaction evidence="14 15">
        <text>ATP + H2O = ADP + phosphate + H(+)</text>
        <dbReference type="Rhea" id="RHEA:13065"/>
        <dbReference type="ChEBI" id="CHEBI:15377"/>
        <dbReference type="ChEBI" id="CHEBI:15378"/>
        <dbReference type="ChEBI" id="CHEBI:30616"/>
        <dbReference type="ChEBI" id="CHEBI:43474"/>
        <dbReference type="ChEBI" id="CHEBI:456216"/>
        <dbReference type="EC" id="5.6.2.3"/>
    </reaction>
</comment>
<evidence type="ECO:0000256" key="4">
    <source>
        <dbReference type="ARBA" id="ARBA00022763"/>
    </source>
</evidence>
<evidence type="ECO:0000313" key="19">
    <source>
        <dbReference type="Proteomes" id="UP000078559"/>
    </source>
</evidence>
<dbReference type="GO" id="GO:0043139">
    <property type="term" value="F:5'-3' DNA helicase activity"/>
    <property type="evidence" value="ECO:0007669"/>
    <property type="project" value="UniProtKB-UniRule"/>
</dbReference>
<dbReference type="SMART" id="SM00382">
    <property type="entry name" value="AAA"/>
    <property type="match status" value="1"/>
</dbReference>
<dbReference type="EMBL" id="CM003098">
    <property type="protein sequence ID" value="KUI64614.1"/>
    <property type="molecule type" value="Genomic_DNA"/>
</dbReference>
<keyword evidence="3 15" id="KW-0547">Nucleotide-binding</keyword>
<dbReference type="Proteomes" id="UP000078559">
    <property type="component" value="Chromosome 1"/>
</dbReference>
<dbReference type="InterPro" id="IPR049163">
    <property type="entry name" value="Pif1-like_2B_dom"/>
</dbReference>
<feature type="region of interest" description="Disordered" evidence="16">
    <location>
        <begin position="51"/>
        <end position="130"/>
    </location>
</feature>
<dbReference type="EC" id="5.6.2.3" evidence="15"/>
<evidence type="ECO:0000256" key="16">
    <source>
        <dbReference type="SAM" id="MobiDB-lite"/>
    </source>
</evidence>
<dbReference type="AlphaFoldDB" id="A0A194VKD5"/>
<evidence type="ECO:0000259" key="17">
    <source>
        <dbReference type="SMART" id="SM00382"/>
    </source>
</evidence>
<keyword evidence="7 15" id="KW-0067">ATP-binding</keyword>
<dbReference type="GO" id="GO:0006310">
    <property type="term" value="P:DNA recombination"/>
    <property type="evidence" value="ECO:0007669"/>
    <property type="project" value="UniProtKB-UniRule"/>
</dbReference>
<dbReference type="GO" id="GO:0000723">
    <property type="term" value="P:telomere maintenance"/>
    <property type="evidence" value="ECO:0007669"/>
    <property type="project" value="InterPro"/>
</dbReference>
<keyword evidence="10 15" id="KW-0233">DNA recombination</keyword>
<keyword evidence="8 15" id="KW-0238">DNA-binding</keyword>
<dbReference type="HAMAP" id="MF_03176">
    <property type="entry name" value="PIF1"/>
    <property type="match status" value="1"/>
</dbReference>
<feature type="binding site" evidence="15">
    <location>
        <begin position="374"/>
        <end position="381"/>
    </location>
    <ligand>
        <name>ATP</name>
        <dbReference type="ChEBI" id="CHEBI:30616"/>
    </ligand>
</feature>
<feature type="compositionally biased region" description="Basic and acidic residues" evidence="16">
    <location>
        <begin position="76"/>
        <end position="87"/>
    </location>
</feature>
<feature type="compositionally biased region" description="Polar residues" evidence="16">
    <location>
        <begin position="212"/>
        <end position="241"/>
    </location>
</feature>
<evidence type="ECO:0000256" key="11">
    <source>
        <dbReference type="ARBA" id="ARBA00023204"/>
    </source>
</evidence>
<feature type="DNA-binding region" evidence="15">
    <location>
        <begin position="777"/>
        <end position="796"/>
    </location>
</feature>
<dbReference type="SUPFAM" id="SSF52540">
    <property type="entry name" value="P-loop containing nucleoside triphosphate hydrolases"/>
    <property type="match status" value="2"/>
</dbReference>
<dbReference type="InterPro" id="IPR048293">
    <property type="entry name" value="PIF1_RRM3_pfh1"/>
</dbReference>
<feature type="region of interest" description="Disordered" evidence="16">
    <location>
        <begin position="195"/>
        <end position="257"/>
    </location>
</feature>
<evidence type="ECO:0000256" key="7">
    <source>
        <dbReference type="ARBA" id="ARBA00022840"/>
    </source>
</evidence>
<keyword evidence="11 15" id="KW-0234">DNA repair</keyword>
<evidence type="ECO:0000313" key="18">
    <source>
        <dbReference type="EMBL" id="KUI64614.1"/>
    </source>
</evidence>
<comment type="similarity">
    <text evidence="15">Belongs to the helicase family. PIF1 subfamily.</text>
</comment>
<dbReference type="GO" id="GO:0005730">
    <property type="term" value="C:nucleolus"/>
    <property type="evidence" value="ECO:0007669"/>
    <property type="project" value="UniProtKB-SubCell"/>
</dbReference>
<dbReference type="OrthoDB" id="432234at2759"/>
<comment type="subunit">
    <text evidence="15">Monomer.</text>
</comment>
<evidence type="ECO:0000256" key="6">
    <source>
        <dbReference type="ARBA" id="ARBA00022806"/>
    </source>
</evidence>
<keyword evidence="19" id="KW-1185">Reference proteome</keyword>
<gene>
    <name evidence="15" type="primary">PIF1</name>
    <name evidence="18" type="ORF">VM1G_01041</name>
</gene>
<evidence type="ECO:0000256" key="2">
    <source>
        <dbReference type="ARBA" id="ARBA00004604"/>
    </source>
</evidence>
<dbReference type="Pfam" id="PF05970">
    <property type="entry name" value="PIF1"/>
    <property type="match status" value="1"/>
</dbReference>